<dbReference type="SFLD" id="SFLDS00029">
    <property type="entry name" value="Radical_SAM"/>
    <property type="match status" value="1"/>
</dbReference>
<evidence type="ECO:0000256" key="6">
    <source>
        <dbReference type="ARBA" id="ARBA00023004"/>
    </source>
</evidence>
<feature type="domain" description="Radical SAM core" evidence="9">
    <location>
        <begin position="118"/>
        <end position="351"/>
    </location>
</feature>
<keyword evidence="11" id="KW-1185">Reference proteome</keyword>
<dbReference type="CDD" id="cd01335">
    <property type="entry name" value="Radical_SAM"/>
    <property type="match status" value="1"/>
</dbReference>
<evidence type="ECO:0000256" key="2">
    <source>
        <dbReference type="ARBA" id="ARBA00022485"/>
    </source>
</evidence>
<dbReference type="Pfam" id="PF04055">
    <property type="entry name" value="Radical_SAM"/>
    <property type="match status" value="1"/>
</dbReference>
<dbReference type="InterPro" id="IPR020612">
    <property type="entry name" value="Methylthiotransferase_CS"/>
</dbReference>
<comment type="cofactor">
    <cofactor evidence="1">
        <name>[4Fe-4S] cluster</name>
        <dbReference type="ChEBI" id="CHEBI:49883"/>
    </cofactor>
</comment>
<dbReference type="InterPro" id="IPR013848">
    <property type="entry name" value="Methylthiotransferase_N"/>
</dbReference>
<evidence type="ECO:0000256" key="4">
    <source>
        <dbReference type="ARBA" id="ARBA00022691"/>
    </source>
</evidence>
<keyword evidence="4" id="KW-0949">S-adenosyl-L-methionine</keyword>
<dbReference type="EMBL" id="JACXLC010000001">
    <property type="protein sequence ID" value="MBD2842166.1"/>
    <property type="molecule type" value="Genomic_DNA"/>
</dbReference>
<dbReference type="SUPFAM" id="SSF102114">
    <property type="entry name" value="Radical SAM enzymes"/>
    <property type="match status" value="1"/>
</dbReference>
<dbReference type="InterPro" id="IPR023404">
    <property type="entry name" value="rSAM_horseshoe"/>
</dbReference>
<name>A0ABR8KNF3_9SPHN</name>
<proteinExistence type="predicted"/>
<keyword evidence="6" id="KW-0408">Iron</keyword>
<dbReference type="InterPro" id="IPR038135">
    <property type="entry name" value="Methylthiotransferase_N_sf"/>
</dbReference>
<evidence type="ECO:0000313" key="10">
    <source>
        <dbReference type="EMBL" id="MBD2842166.1"/>
    </source>
</evidence>
<evidence type="ECO:0000259" key="9">
    <source>
        <dbReference type="PROSITE" id="PS51918"/>
    </source>
</evidence>
<dbReference type="NCBIfam" id="TIGR00089">
    <property type="entry name" value="MiaB/RimO family radical SAM methylthiotransferase"/>
    <property type="match status" value="1"/>
</dbReference>
<comment type="caution">
    <text evidence="10">The sequence shown here is derived from an EMBL/GenBank/DDBJ whole genome shotgun (WGS) entry which is preliminary data.</text>
</comment>
<dbReference type="Gene3D" id="3.40.50.12160">
    <property type="entry name" value="Methylthiotransferase, N-terminal domain"/>
    <property type="match status" value="1"/>
</dbReference>
<evidence type="ECO:0000313" key="11">
    <source>
        <dbReference type="Proteomes" id="UP000635384"/>
    </source>
</evidence>
<dbReference type="InterPro" id="IPR007197">
    <property type="entry name" value="rSAM"/>
</dbReference>
<dbReference type="PROSITE" id="PS51918">
    <property type="entry name" value="RADICAL_SAM"/>
    <property type="match status" value="1"/>
</dbReference>
<feature type="domain" description="MTTase N-terminal" evidence="8">
    <location>
        <begin position="12"/>
        <end position="113"/>
    </location>
</feature>
<dbReference type="Gene3D" id="3.80.30.20">
    <property type="entry name" value="tm_1862 like domain"/>
    <property type="match status" value="1"/>
</dbReference>
<dbReference type="SMART" id="SM00729">
    <property type="entry name" value="Elp3"/>
    <property type="match status" value="1"/>
</dbReference>
<accession>A0ABR8KNF3</accession>
<evidence type="ECO:0000256" key="7">
    <source>
        <dbReference type="ARBA" id="ARBA00023014"/>
    </source>
</evidence>
<dbReference type="Proteomes" id="UP000635384">
    <property type="component" value="Unassembled WGS sequence"/>
</dbReference>
<keyword evidence="3 10" id="KW-0808">Transferase</keyword>
<reference evidence="10 11" key="1">
    <citation type="submission" date="2020-09" db="EMBL/GenBank/DDBJ databases">
        <authorList>
            <person name="Yoon J.-W."/>
        </authorList>
    </citation>
    <scope>NUCLEOTIDE SEQUENCE [LARGE SCALE GENOMIC DNA]</scope>
    <source>
        <strain evidence="10 11">KMU-140</strain>
    </source>
</reference>
<evidence type="ECO:0000259" key="8">
    <source>
        <dbReference type="PROSITE" id="PS51449"/>
    </source>
</evidence>
<dbReference type="InterPro" id="IPR006638">
    <property type="entry name" value="Elp3/MiaA/NifB-like_rSAM"/>
</dbReference>
<dbReference type="InterPro" id="IPR005839">
    <property type="entry name" value="Methylthiotransferase"/>
</dbReference>
<evidence type="ECO:0000256" key="1">
    <source>
        <dbReference type="ARBA" id="ARBA00001966"/>
    </source>
</evidence>
<keyword evidence="2" id="KW-0004">4Fe-4S</keyword>
<keyword evidence="7" id="KW-0411">Iron-sulfur</keyword>
<dbReference type="EC" id="2.8.4.-" evidence="10"/>
<keyword evidence="5" id="KW-0479">Metal-binding</keyword>
<dbReference type="PANTHER" id="PTHR11918">
    <property type="entry name" value="RADICAL SAM PROTEINS"/>
    <property type="match status" value="1"/>
</dbReference>
<sequence length="401" mass="43639">MGRFRVSAPADLKPEVISLGCRLNIAESERMRAMLADAGDVVVVNSCAVTSEAVRQTRQAIRKARRARPNARLIVTGCAADIERGQLSDMDEVDGLVANTAKLDPRAWNVPVAQAPLAPTKTRAFIAVQNGCDHDCTFCVIPQGRGVSRSLSIRDALKQIEQHLDLGAKEVVLTGVDLTSWGHDLRGAPKLGALVSGILDAFPSLARLRLSSLDGIEIDEDLFELLASEKRVMPHLHLSLQHGADLILKRMKRRHLRADAIKLVQGLKARRPDIAVGADLMAGFPTETAQHHQDNLSIIRELDIVHGHIFPFSPRPGTPAARMPQHDRALIKARAAELRAAVSEVRAHWLESFVGGTLPILAERDGTGYAPAYARAVLPEETQAGEIVRMTVRGVQEGQLV</sequence>
<dbReference type="RefSeq" id="WP_190787653.1">
    <property type="nucleotide sequence ID" value="NZ_JACXLC010000001.1"/>
</dbReference>
<evidence type="ECO:0000256" key="3">
    <source>
        <dbReference type="ARBA" id="ARBA00022679"/>
    </source>
</evidence>
<dbReference type="PROSITE" id="PS51449">
    <property type="entry name" value="MTTASE_N"/>
    <property type="match status" value="1"/>
</dbReference>
<dbReference type="GO" id="GO:0016740">
    <property type="term" value="F:transferase activity"/>
    <property type="evidence" value="ECO:0007669"/>
    <property type="project" value="UniProtKB-KW"/>
</dbReference>
<gene>
    <name evidence="10" type="ORF">IB285_07835</name>
</gene>
<dbReference type="PANTHER" id="PTHR11918:SF45">
    <property type="entry name" value="THREONYLCARBAMOYLADENOSINE TRNA METHYLTHIOTRANSFERASE"/>
    <property type="match status" value="1"/>
</dbReference>
<dbReference type="SFLD" id="SFLDG01082">
    <property type="entry name" value="B12-binding_domain_containing"/>
    <property type="match status" value="1"/>
</dbReference>
<protein>
    <submittedName>
        <fullName evidence="10">MiaB/RimO family radical SAM methylthiotransferase</fullName>
        <ecNumber evidence="10">2.8.4.-</ecNumber>
    </submittedName>
</protein>
<evidence type="ECO:0000256" key="5">
    <source>
        <dbReference type="ARBA" id="ARBA00022723"/>
    </source>
</evidence>
<organism evidence="10 11">
    <name type="scientific">Erythrobacter rubeus</name>
    <dbReference type="NCBI Taxonomy" id="2760803"/>
    <lineage>
        <taxon>Bacteria</taxon>
        <taxon>Pseudomonadati</taxon>
        <taxon>Pseudomonadota</taxon>
        <taxon>Alphaproteobacteria</taxon>
        <taxon>Sphingomonadales</taxon>
        <taxon>Erythrobacteraceae</taxon>
        <taxon>Erythrobacter/Porphyrobacter group</taxon>
        <taxon>Erythrobacter</taxon>
    </lineage>
</organism>
<dbReference type="InterPro" id="IPR058240">
    <property type="entry name" value="rSAM_sf"/>
</dbReference>
<dbReference type="PROSITE" id="PS01278">
    <property type="entry name" value="MTTASE_RADICAL"/>
    <property type="match status" value="1"/>
</dbReference>
<dbReference type="Pfam" id="PF00919">
    <property type="entry name" value="UPF0004"/>
    <property type="match status" value="1"/>
</dbReference>